<feature type="compositionally biased region" description="Basic and acidic residues" evidence="13">
    <location>
        <begin position="678"/>
        <end position="687"/>
    </location>
</feature>
<feature type="compositionally biased region" description="Low complexity" evidence="13">
    <location>
        <begin position="279"/>
        <end position="296"/>
    </location>
</feature>
<feature type="compositionally biased region" description="Polar residues" evidence="13">
    <location>
        <begin position="435"/>
        <end position="448"/>
    </location>
</feature>
<feature type="domain" description="Cyclin-like" evidence="14">
    <location>
        <begin position="51"/>
        <end position="148"/>
    </location>
</feature>
<reference key="1">
    <citation type="journal article" date="2019" name="Genes (Basel)">
        <title>A High-Quality De novo Genome Assembly from a Single Mosquito Using PacBio Sequencing.</title>
        <authorList>
            <person name="Kingan S.B."/>
            <person name="Heaton H."/>
            <person name="Cudini J."/>
            <person name="Lambert C.C."/>
            <person name="Baybayan P."/>
            <person name="Galvin B.D."/>
            <person name="Durbin R."/>
            <person name="Korlach J."/>
            <person name="Lawniczak M.K.N."/>
        </authorList>
    </citation>
    <scope>NUCLEOTIDE SEQUENCE [LARGE SCALE GENOMIC DNA]</scope>
    <source>
        <strain>Mali-NIH</strain>
    </source>
</reference>
<comment type="subcellular location">
    <subcellularLocation>
        <location evidence="1">Nucleus</location>
    </subcellularLocation>
</comment>
<feature type="compositionally biased region" description="Low complexity" evidence="13">
    <location>
        <begin position="1012"/>
        <end position="1056"/>
    </location>
</feature>
<dbReference type="Pfam" id="PF21797">
    <property type="entry name" value="CycT2-like_C"/>
    <property type="match status" value="1"/>
</dbReference>
<evidence type="ECO:0000313" key="16">
    <source>
        <dbReference type="Proteomes" id="UP001105220"/>
    </source>
</evidence>
<dbReference type="GO" id="GO:0051301">
    <property type="term" value="P:cell division"/>
    <property type="evidence" value="ECO:0007669"/>
    <property type="project" value="UniProtKB-KW"/>
</dbReference>
<evidence type="ECO:0000256" key="11">
    <source>
        <dbReference type="ARBA" id="ARBA00023306"/>
    </source>
</evidence>
<keyword evidence="8 12" id="KW-0195">Cyclin</keyword>
<dbReference type="InterPro" id="IPR036915">
    <property type="entry name" value="Cyclin-like_sf"/>
</dbReference>
<dbReference type="VEuPathDB" id="VectorBase:ACON006678"/>
<feature type="compositionally biased region" description="Gly residues" evidence="13">
    <location>
        <begin position="1248"/>
        <end position="1260"/>
    </location>
</feature>
<feature type="compositionally biased region" description="Low complexity" evidence="13">
    <location>
        <begin position="460"/>
        <end position="474"/>
    </location>
</feature>
<feature type="compositionally biased region" description="Polar residues" evidence="13">
    <location>
        <begin position="617"/>
        <end position="633"/>
    </location>
</feature>
<feature type="compositionally biased region" description="Polar residues" evidence="13">
    <location>
        <begin position="946"/>
        <end position="960"/>
    </location>
</feature>
<feature type="compositionally biased region" description="Low complexity" evidence="13">
    <location>
        <begin position="332"/>
        <end position="369"/>
    </location>
</feature>
<accession>A0A6E8VQM3</accession>
<feature type="compositionally biased region" description="Basic and acidic residues" evidence="13">
    <location>
        <begin position="1102"/>
        <end position="1117"/>
    </location>
</feature>
<feature type="compositionally biased region" description="Low complexity" evidence="13">
    <location>
        <begin position="1469"/>
        <end position="1479"/>
    </location>
</feature>
<feature type="region of interest" description="Disordered" evidence="13">
    <location>
        <begin position="1392"/>
        <end position="1497"/>
    </location>
</feature>
<evidence type="ECO:0000256" key="7">
    <source>
        <dbReference type="ARBA" id="ARBA00023015"/>
    </source>
</evidence>
<proteinExistence type="inferred from homology"/>
<feature type="compositionally biased region" description="Gly residues" evidence="13">
    <location>
        <begin position="1120"/>
        <end position="1133"/>
    </location>
</feature>
<feature type="compositionally biased region" description="Polar residues" evidence="13">
    <location>
        <begin position="537"/>
        <end position="557"/>
    </location>
</feature>
<keyword evidence="7" id="KW-0805">Transcription regulation</keyword>
<keyword evidence="5" id="KW-0132">Cell division</keyword>
<dbReference type="CDD" id="cd20538">
    <property type="entry name" value="CYCLIN_CCNT_rpt1"/>
    <property type="match status" value="1"/>
</dbReference>
<evidence type="ECO:0000256" key="1">
    <source>
        <dbReference type="ARBA" id="ARBA00004123"/>
    </source>
</evidence>
<feature type="compositionally biased region" description="Low complexity" evidence="13">
    <location>
        <begin position="651"/>
        <end position="668"/>
    </location>
</feature>
<dbReference type="Gene3D" id="1.10.472.10">
    <property type="entry name" value="Cyclin-like"/>
    <property type="match status" value="2"/>
</dbReference>
<dbReference type="GO" id="GO:0005634">
    <property type="term" value="C:nucleus"/>
    <property type="evidence" value="ECO:0007669"/>
    <property type="project" value="UniProtKB-SubCell"/>
</dbReference>
<feature type="compositionally biased region" description="Basic and acidic residues" evidence="13">
    <location>
        <begin position="1281"/>
        <end position="1295"/>
    </location>
</feature>
<dbReference type="Proteomes" id="UP001105220">
    <property type="component" value="Unplaced"/>
</dbReference>
<evidence type="ECO:0000256" key="13">
    <source>
        <dbReference type="SAM" id="MobiDB-lite"/>
    </source>
</evidence>
<reference evidence="15" key="2">
    <citation type="submission" date="2020-05" db="UniProtKB">
        <authorList>
            <consortium name="EnsemblMetazoa"/>
        </authorList>
    </citation>
    <scope>IDENTIFICATION</scope>
    <source>
        <strain evidence="15">Ngousso</strain>
    </source>
</reference>
<dbReference type="Pfam" id="PF00134">
    <property type="entry name" value="Cyclin_N"/>
    <property type="match status" value="1"/>
</dbReference>
<feature type="compositionally biased region" description="Polar residues" evidence="13">
    <location>
        <begin position="867"/>
        <end position="881"/>
    </location>
</feature>
<feature type="compositionally biased region" description="Low complexity" evidence="13">
    <location>
        <begin position="1487"/>
        <end position="1497"/>
    </location>
</feature>
<dbReference type="VEuPathDB" id="VectorBase:ACON2_032573"/>
<feature type="region of interest" description="Disordered" evidence="13">
    <location>
        <begin position="262"/>
        <end position="841"/>
    </location>
</feature>
<dbReference type="GO" id="GO:0006357">
    <property type="term" value="P:regulation of transcription by RNA polymerase II"/>
    <property type="evidence" value="ECO:0007669"/>
    <property type="project" value="InterPro"/>
</dbReference>
<evidence type="ECO:0000259" key="14">
    <source>
        <dbReference type="SMART" id="SM00385"/>
    </source>
</evidence>
<keyword evidence="9" id="KW-0804">Transcription</keyword>
<feature type="compositionally biased region" description="Low complexity" evidence="13">
    <location>
        <begin position="377"/>
        <end position="399"/>
    </location>
</feature>
<evidence type="ECO:0000256" key="3">
    <source>
        <dbReference type="ARBA" id="ARBA00022499"/>
    </source>
</evidence>
<name>A0A6E8VQM3_ANOCL</name>
<dbReference type="GO" id="GO:0016538">
    <property type="term" value="F:cyclin-dependent protein serine/threonine kinase regulator activity"/>
    <property type="evidence" value="ECO:0007669"/>
    <property type="project" value="InterPro"/>
</dbReference>
<feature type="compositionally biased region" description="Gly residues" evidence="13">
    <location>
        <begin position="1270"/>
        <end position="1279"/>
    </location>
</feature>
<feature type="compositionally biased region" description="Basic and acidic residues" evidence="13">
    <location>
        <begin position="1180"/>
        <end position="1189"/>
    </location>
</feature>
<keyword evidence="6" id="KW-0832">Ubl conjugation</keyword>
<keyword evidence="10" id="KW-0539">Nucleus</keyword>
<feature type="compositionally biased region" description="Polar residues" evidence="13">
    <location>
        <begin position="400"/>
        <end position="425"/>
    </location>
</feature>
<dbReference type="CDD" id="cd20539">
    <property type="entry name" value="CYCLIN_CCNT_rpt2"/>
    <property type="match status" value="1"/>
</dbReference>
<evidence type="ECO:0000313" key="15">
    <source>
        <dbReference type="EnsemblMetazoa" id="ACON006678-PA"/>
    </source>
</evidence>
<evidence type="ECO:0000256" key="5">
    <source>
        <dbReference type="ARBA" id="ARBA00022618"/>
    </source>
</evidence>
<comment type="similarity">
    <text evidence="2">Belongs to the cyclin family. Cyclin C subfamily.</text>
</comment>
<dbReference type="InterPro" id="IPR013763">
    <property type="entry name" value="Cyclin-like_dom"/>
</dbReference>
<dbReference type="EnsemblMetazoa" id="ACON006678-RA">
    <property type="protein sequence ID" value="ACON006678-PA"/>
    <property type="gene ID" value="ACON006678"/>
</dbReference>
<dbReference type="InterPro" id="IPR006671">
    <property type="entry name" value="Cyclin_N"/>
</dbReference>
<keyword evidence="16" id="KW-1185">Reference proteome</keyword>
<keyword evidence="11" id="KW-0131">Cell cycle</keyword>
<feature type="compositionally biased region" description="Basic residues" evidence="13">
    <location>
        <begin position="1064"/>
        <end position="1081"/>
    </location>
</feature>
<feature type="compositionally biased region" description="Gly residues" evidence="13">
    <location>
        <begin position="1196"/>
        <end position="1225"/>
    </location>
</feature>
<evidence type="ECO:0000256" key="2">
    <source>
        <dbReference type="ARBA" id="ARBA00008638"/>
    </source>
</evidence>
<keyword evidence="3" id="KW-1017">Isopeptide bond</keyword>
<evidence type="ECO:0000256" key="12">
    <source>
        <dbReference type="RuleBase" id="RU000383"/>
    </source>
</evidence>
<dbReference type="SUPFAM" id="SSF47954">
    <property type="entry name" value="Cyclin-like"/>
    <property type="match status" value="2"/>
</dbReference>
<feature type="compositionally biased region" description="Low complexity" evidence="13">
    <location>
        <begin position="822"/>
        <end position="835"/>
    </location>
</feature>
<feature type="compositionally biased region" description="Low complexity" evidence="13">
    <location>
        <begin position="1320"/>
        <end position="1346"/>
    </location>
</feature>
<feature type="region of interest" description="Disordered" evidence="13">
    <location>
        <begin position="854"/>
        <end position="881"/>
    </location>
</feature>
<feature type="region of interest" description="Disordered" evidence="13">
    <location>
        <begin position="1367"/>
        <end position="1386"/>
    </location>
</feature>
<feature type="compositionally biased region" description="Gly residues" evidence="13">
    <location>
        <begin position="1458"/>
        <end position="1468"/>
    </location>
</feature>
<protein>
    <submittedName>
        <fullName evidence="15">CYCLIN domain-containing protein</fullName>
    </submittedName>
</protein>
<dbReference type="PANTHER" id="PTHR10026">
    <property type="entry name" value="CYCLIN"/>
    <property type="match status" value="1"/>
</dbReference>
<sequence length="1497" mass="154285">MASGSGSASGTTSKNDDSKWYFTAEQLANSPSRKAGMDADQELMYRQRAANLIQDMGQRLQVSQLCINTAIVYMHRFYAFHSFTQFHRNSIAAAALFLAAKVEEQPRKLEHIIKVVHISLGMEAPDPLRESYAEQAQDLVFNENVLLQTLGFDVAIDHPHTHVVKTCHLVKASKDLAQTSYFMASNSLHLTTMCLQYKPTVVACFCIHLACKWSRWEIPQSNEGRHWFHYVDKTVTLDLLKQLTDEFLHIFDRCPTRLKSKMKSIRADSGAEESGRRTGGSSSSSNSLMAAPSSSSVPRGLDEASTGSSSASSHHRPKQGSSSDMMKPHGMSSSGSHQKIPSSSSSSASSRSRSDRPPSASGTLAGQPQQQPPPPSQHYGSGSSSNSSSSTSSKGPMSSHRGSMQQPSSLQLNPSGAVPSQRSGSGYQGHESGSKSRQPSSASGLLQQASGGAPAGSAGGSTASSGSSSSMHSGYNQMKADRHGSSGQKLPSKPPSSSSSSSSSGAAVGGPNYGTKQHPAPSSQPSSSSLFSHPPSYNQSISGRTTNVPLADQQSATSGSSSSNSGSSSNQPKPEPSTFRLLDESIGRLADPMQMCTPPKQSKPSSIFSPDWKDSQTESLQNLPSGKSRSSGHYGNVAAAGGAPADRLLKPPKGSPSGKKQQQQQQQQHHGMAGSRSDGQKKDRRMDGSVGGLAGQQPPASSKHQPMGHDKKSLGPPSSSLPMVGGTTNLSSTGSNNGSSSNNSHTSHNLKRALDGTAMPPHQDPSGPLGSLTGNGGNTHSSGNAGGLLSSQAKRPHPSNEQIRQDDGTDFREQKVRRTAEPSGSSFLPSSGSPSDQLFNSSFDLASTFDKMDDSSSLFNFNDPGSLLSQPLLSDSKPSTLAKSGGIFSNTINGIETNAALVSSLLKESLFNETPKFGSLYGGTSDPPPSSGSRTDVTDSKPLDTTGGSSAQPANETKPQLASMESLLGLPPTSAASGQQQLPTAAGGGGPNDATQTGAVPPSYPWVTTGNAAQMGDAPAAATATAPPTAALAPASADVAAQQQQQPAATASTASDPDTDTGGHRSKSEKKKKKEKHKHKEKDKTKDRDREEKKKHKKDKDKHRDRERDREKGDHHAGATGTGPDGAGAGHQGVGHSAPQDPPGPIKIKLNRAILPPSVDGVGLHGSGSAPSGGPANDGLKIKIPKDRLSGSSSLPGGGGSAAAGGSSHGGGGGPSGGGVGGGGSASLKLKISKDKIEHYNISATSDGGTGGIGSGGAVGAAGLPMGGPSAMGGPGGSGSKKKDKDRDKDREKSKSKSSSSSSSAEHGSRQNGGGGGSAASGNSSSKSSSKNLSTLQQPQQQQQQQYGMYNANQSMQATNAAMASMAGMVPGGGMHGGSYHQQPGFDYLQQQQSVAALQQQQQQQQQQYYSQYGQFGQQQQQQQQQQFQQQMAASGPGSMLLNASSGPAGMLGKLPGQPGGGGGGSTGGLQPSALPPYYYGGGSGTGTATNQGAGKK</sequence>
<dbReference type="FunFam" id="1.10.472.10:FF:000004">
    <property type="entry name" value="Cyclin T2"/>
    <property type="match status" value="1"/>
</dbReference>
<dbReference type="VEuPathDB" id="VectorBase:ACMO_013908"/>
<feature type="compositionally biased region" description="Basic and acidic residues" evidence="13">
    <location>
        <begin position="803"/>
        <end position="820"/>
    </location>
</feature>
<feature type="compositionally biased region" description="Polar residues" evidence="13">
    <location>
        <begin position="974"/>
        <end position="983"/>
    </location>
</feature>
<dbReference type="SMART" id="SM00385">
    <property type="entry name" value="CYCLIN"/>
    <property type="match status" value="1"/>
</dbReference>
<dbReference type="FunFam" id="1.10.472.10:FF:000009">
    <property type="entry name" value="cyclin-T2 isoform X1"/>
    <property type="match status" value="1"/>
</dbReference>
<feature type="compositionally biased region" description="Low complexity" evidence="13">
    <location>
        <begin position="765"/>
        <end position="783"/>
    </location>
</feature>
<feature type="compositionally biased region" description="Low complexity" evidence="13">
    <location>
        <begin position="558"/>
        <end position="570"/>
    </location>
</feature>
<evidence type="ECO:0000256" key="10">
    <source>
        <dbReference type="ARBA" id="ARBA00023242"/>
    </source>
</evidence>
<feature type="compositionally biased region" description="Low complexity" evidence="13">
    <location>
        <begin position="485"/>
        <end position="505"/>
    </location>
</feature>
<feature type="compositionally biased region" description="Basic and acidic residues" evidence="13">
    <location>
        <begin position="1082"/>
        <end position="1092"/>
    </location>
</feature>
<evidence type="ECO:0000256" key="6">
    <source>
        <dbReference type="ARBA" id="ARBA00022843"/>
    </source>
</evidence>
<dbReference type="InterPro" id="IPR043198">
    <property type="entry name" value="Cyclin/Ssn8"/>
</dbReference>
<feature type="compositionally biased region" description="Low complexity" evidence="13">
    <location>
        <begin position="519"/>
        <end position="536"/>
    </location>
</feature>
<feature type="compositionally biased region" description="Low complexity" evidence="13">
    <location>
        <begin position="1297"/>
        <end position="1306"/>
    </location>
</feature>
<feature type="compositionally biased region" description="Polar residues" evidence="13">
    <location>
        <begin position="599"/>
        <end position="608"/>
    </location>
</feature>
<evidence type="ECO:0000256" key="4">
    <source>
        <dbReference type="ARBA" id="ARBA00022553"/>
    </source>
</evidence>
<evidence type="ECO:0000256" key="8">
    <source>
        <dbReference type="ARBA" id="ARBA00023127"/>
    </source>
</evidence>
<evidence type="ECO:0000256" key="9">
    <source>
        <dbReference type="ARBA" id="ARBA00023163"/>
    </source>
</evidence>
<feature type="compositionally biased region" description="Low complexity" evidence="13">
    <location>
        <begin position="1392"/>
        <end position="1431"/>
    </location>
</feature>
<keyword evidence="4" id="KW-0597">Phosphoprotein</keyword>
<organism evidence="15 16">
    <name type="scientific">Anopheles coluzzii</name>
    <name type="common">African malaria mosquito</name>
    <dbReference type="NCBI Taxonomy" id="1518534"/>
    <lineage>
        <taxon>Eukaryota</taxon>
        <taxon>Metazoa</taxon>
        <taxon>Ecdysozoa</taxon>
        <taxon>Arthropoda</taxon>
        <taxon>Hexapoda</taxon>
        <taxon>Insecta</taxon>
        <taxon>Pterygota</taxon>
        <taxon>Neoptera</taxon>
        <taxon>Endopterygota</taxon>
        <taxon>Diptera</taxon>
        <taxon>Nematocera</taxon>
        <taxon>Culicoidea</taxon>
        <taxon>Culicidae</taxon>
        <taxon>Anophelinae</taxon>
        <taxon>Anopheles</taxon>
    </lineage>
</organism>
<feature type="region of interest" description="Disordered" evidence="13">
    <location>
        <begin position="1242"/>
        <end position="1352"/>
    </location>
</feature>
<feature type="region of interest" description="Disordered" evidence="13">
    <location>
        <begin position="916"/>
        <end position="1227"/>
    </location>
</feature>
<feature type="compositionally biased region" description="Low complexity" evidence="13">
    <location>
        <begin position="714"/>
        <end position="747"/>
    </location>
</feature>